<dbReference type="Pfam" id="PF02653">
    <property type="entry name" value="BPD_transp_2"/>
    <property type="match status" value="1"/>
</dbReference>
<keyword evidence="2" id="KW-0813">Transport</keyword>
<keyword evidence="8 11" id="KW-0472">Membrane</keyword>
<comment type="subcellular location">
    <subcellularLocation>
        <location evidence="1">Cell membrane</location>
        <topology evidence="1">Multi-pass membrane protein</topology>
    </subcellularLocation>
</comment>
<dbReference type="PANTHER" id="PTHR32196:SF32">
    <property type="entry name" value="XYLOSE TRANSPORT SYSTEM PERMEASE PROTEIN XYLH"/>
    <property type="match status" value="1"/>
</dbReference>
<feature type="transmembrane region" description="Helical" evidence="11">
    <location>
        <begin position="294"/>
        <end position="312"/>
    </location>
</feature>
<feature type="transmembrane region" description="Helical" evidence="11">
    <location>
        <begin position="158"/>
        <end position="180"/>
    </location>
</feature>
<keyword evidence="13" id="KW-1185">Reference proteome</keyword>
<evidence type="ECO:0000256" key="9">
    <source>
        <dbReference type="ARBA" id="ARBA00035611"/>
    </source>
</evidence>
<evidence type="ECO:0000256" key="4">
    <source>
        <dbReference type="ARBA" id="ARBA00022519"/>
    </source>
</evidence>
<dbReference type="Proteomes" id="UP000460272">
    <property type="component" value="Unassembled WGS sequence"/>
</dbReference>
<keyword evidence="5" id="KW-0762">Sugar transport</keyword>
<comment type="caution">
    <text evidence="12">The sequence shown here is derived from an EMBL/GenBank/DDBJ whole genome shotgun (WGS) entry which is preliminary data.</text>
</comment>
<evidence type="ECO:0000313" key="13">
    <source>
        <dbReference type="Proteomes" id="UP000460272"/>
    </source>
</evidence>
<evidence type="ECO:0000256" key="3">
    <source>
        <dbReference type="ARBA" id="ARBA00022475"/>
    </source>
</evidence>
<protein>
    <recommendedName>
        <fullName evidence="10">Xylose transport system permease protein XylH</fullName>
    </recommendedName>
</protein>
<dbReference type="RefSeq" id="WP_145860935.1">
    <property type="nucleotide sequence ID" value="NZ_RPFW01000009.1"/>
</dbReference>
<evidence type="ECO:0000256" key="5">
    <source>
        <dbReference type="ARBA" id="ARBA00022597"/>
    </source>
</evidence>
<dbReference type="CDD" id="cd06579">
    <property type="entry name" value="TM_PBP1_transp_AraH_like"/>
    <property type="match status" value="1"/>
</dbReference>
<feature type="transmembrane region" description="Helical" evidence="11">
    <location>
        <begin position="88"/>
        <end position="110"/>
    </location>
</feature>
<name>A0A6P2BMX9_9ACTN</name>
<evidence type="ECO:0000256" key="7">
    <source>
        <dbReference type="ARBA" id="ARBA00022989"/>
    </source>
</evidence>
<dbReference type="EMBL" id="RPFW01000009">
    <property type="protein sequence ID" value="TVZ00268.1"/>
    <property type="molecule type" value="Genomic_DNA"/>
</dbReference>
<dbReference type="PANTHER" id="PTHR32196">
    <property type="entry name" value="ABC TRANSPORTER PERMEASE PROTEIN YPHD-RELATED-RELATED"/>
    <property type="match status" value="1"/>
</dbReference>
<evidence type="ECO:0000256" key="11">
    <source>
        <dbReference type="SAM" id="Phobius"/>
    </source>
</evidence>
<dbReference type="GO" id="GO:0022857">
    <property type="term" value="F:transmembrane transporter activity"/>
    <property type="evidence" value="ECO:0007669"/>
    <property type="project" value="InterPro"/>
</dbReference>
<evidence type="ECO:0000256" key="2">
    <source>
        <dbReference type="ARBA" id="ARBA00022448"/>
    </source>
</evidence>
<dbReference type="GO" id="GO:0005886">
    <property type="term" value="C:plasma membrane"/>
    <property type="evidence" value="ECO:0007669"/>
    <property type="project" value="UniProtKB-SubCell"/>
</dbReference>
<proteinExistence type="predicted"/>
<dbReference type="OrthoDB" id="6844941at2"/>
<keyword evidence="6 11" id="KW-0812">Transmembrane</keyword>
<keyword evidence="7 11" id="KW-1133">Transmembrane helix</keyword>
<organism evidence="12 13">
    <name type="scientific">Trebonia kvetii</name>
    <dbReference type="NCBI Taxonomy" id="2480626"/>
    <lineage>
        <taxon>Bacteria</taxon>
        <taxon>Bacillati</taxon>
        <taxon>Actinomycetota</taxon>
        <taxon>Actinomycetes</taxon>
        <taxon>Streptosporangiales</taxon>
        <taxon>Treboniaceae</taxon>
        <taxon>Trebonia</taxon>
    </lineage>
</organism>
<dbReference type="InterPro" id="IPR001851">
    <property type="entry name" value="ABC_transp_permease"/>
</dbReference>
<evidence type="ECO:0000256" key="8">
    <source>
        <dbReference type="ARBA" id="ARBA00023136"/>
    </source>
</evidence>
<sequence length="321" mass="34632">MRFLRVLGRQREATVFVIAVALFLYFLIAKGSDFTSKPNQVTLWSDQVAPYAIIALGEVFLLICGEIDLSVGFVVGFAPYLMHYLTDFYGFPGLLAMFFALLLGLVVGWVNGFFTVNLHVPSFITTLGTGFILLGLMNTTSHDQPAAIPANVMGIGKWITYYAWAPIIWAVVLAVIFHIVLTRTRWGLYTVSTGGNLLGAREAGIRVGRIKYGNFMITGLLGAFVGLQQMYYTNNIAPTAGSYQWMFYAVTAAVIGGTAMLGGVGTIIGAFFGAVVLGILLDGFPLIGVSADPLAIIFGGAILVSMVANVQLTRLRERGQS</sequence>
<evidence type="ECO:0000256" key="6">
    <source>
        <dbReference type="ARBA" id="ARBA00022692"/>
    </source>
</evidence>
<reference evidence="12 13" key="1">
    <citation type="submission" date="2018-11" db="EMBL/GenBank/DDBJ databases">
        <title>Trebonia kvetii gen.nov., sp.nov., a novel acidophilic actinobacterium, and proposal of the new actinobacterial family Treboniaceae fam. nov.</title>
        <authorList>
            <person name="Rapoport D."/>
            <person name="Sagova-Mareckova M."/>
            <person name="Sedlacek I."/>
            <person name="Provaznik J."/>
            <person name="Kralova S."/>
            <person name="Pavlinic D."/>
            <person name="Benes V."/>
            <person name="Kopecky J."/>
        </authorList>
    </citation>
    <scope>NUCLEOTIDE SEQUENCE [LARGE SCALE GENOMIC DNA]</scope>
    <source>
        <strain evidence="12 13">15Tr583</strain>
    </source>
</reference>
<feature type="transmembrane region" description="Helical" evidence="11">
    <location>
        <begin position="48"/>
        <end position="81"/>
    </location>
</feature>
<feature type="transmembrane region" description="Helical" evidence="11">
    <location>
        <begin position="243"/>
        <end position="261"/>
    </location>
</feature>
<evidence type="ECO:0000256" key="10">
    <source>
        <dbReference type="ARBA" id="ARBA00035686"/>
    </source>
</evidence>
<evidence type="ECO:0000313" key="12">
    <source>
        <dbReference type="EMBL" id="TVZ00268.1"/>
    </source>
</evidence>
<keyword evidence="4" id="KW-0997">Cell inner membrane</keyword>
<feature type="transmembrane region" description="Helical" evidence="11">
    <location>
        <begin position="12"/>
        <end position="28"/>
    </location>
</feature>
<comment type="function">
    <text evidence="9">Part of the binding-protein-dependent transport system for D-xylose. Probably responsible for the translocation of the substrate across the membrane.</text>
</comment>
<dbReference type="AlphaFoldDB" id="A0A6P2BMX9"/>
<accession>A0A6P2BMX9</accession>
<gene>
    <name evidence="12" type="ORF">EAS64_37090</name>
</gene>
<feature type="transmembrane region" description="Helical" evidence="11">
    <location>
        <begin position="116"/>
        <end position="137"/>
    </location>
</feature>
<feature type="transmembrane region" description="Helical" evidence="11">
    <location>
        <begin position="212"/>
        <end position="231"/>
    </location>
</feature>
<keyword evidence="3" id="KW-1003">Cell membrane</keyword>
<evidence type="ECO:0000256" key="1">
    <source>
        <dbReference type="ARBA" id="ARBA00004651"/>
    </source>
</evidence>